<dbReference type="eggNOG" id="COG0316">
    <property type="taxonomic scope" value="Bacteria"/>
</dbReference>
<feature type="domain" description="Core" evidence="2">
    <location>
        <begin position="1"/>
        <end position="103"/>
    </location>
</feature>
<dbReference type="PANTHER" id="PTHR10072:SF41">
    <property type="entry name" value="IRON-SULFUR CLUSTER ASSEMBLY 1 HOMOLOG, MITOCHONDRIAL"/>
    <property type="match status" value="1"/>
</dbReference>
<keyword evidence="4" id="KW-1185">Reference proteome</keyword>
<comment type="similarity">
    <text evidence="1">Belongs to the HesB/IscA family.</text>
</comment>
<reference evidence="3 4" key="1">
    <citation type="journal article" date="2013" name="Genome Announc.">
        <title>Draft Genome Sequence of the Methanotrophic Gammaproteobacterium Methyloglobulus morosus DSM 22980 Strain KoM1.</title>
        <authorList>
            <person name="Poehlein A."/>
            <person name="Deutzmann J.S."/>
            <person name="Daniel R."/>
            <person name="Simeonova D.D."/>
        </authorList>
    </citation>
    <scope>NUCLEOTIDE SEQUENCE [LARGE SCALE GENOMIC DNA]</scope>
    <source>
        <strain evidence="3 4">KoM1</strain>
    </source>
</reference>
<dbReference type="InterPro" id="IPR035903">
    <property type="entry name" value="HesB-like_dom_sf"/>
</dbReference>
<proteinExistence type="inferred from homology"/>
<comment type="caution">
    <text evidence="3">The sequence shown here is derived from an EMBL/GenBank/DDBJ whole genome shotgun (WGS) entry which is preliminary data.</text>
</comment>
<dbReference type="Proteomes" id="UP000017842">
    <property type="component" value="Unassembled WGS sequence"/>
</dbReference>
<accession>V5BWN4</accession>
<organism evidence="3 4">
    <name type="scientific">Methyloglobulus morosus KoM1</name>
    <dbReference type="NCBI Taxonomy" id="1116472"/>
    <lineage>
        <taxon>Bacteria</taxon>
        <taxon>Pseudomonadati</taxon>
        <taxon>Pseudomonadota</taxon>
        <taxon>Gammaproteobacteria</taxon>
        <taxon>Methylococcales</taxon>
        <taxon>Methylococcaceae</taxon>
        <taxon>Methyloglobulus</taxon>
    </lineage>
</organism>
<dbReference type="Gene3D" id="2.60.300.12">
    <property type="entry name" value="HesB-like domain"/>
    <property type="match status" value="1"/>
</dbReference>
<evidence type="ECO:0000256" key="1">
    <source>
        <dbReference type="ARBA" id="ARBA00006718"/>
    </source>
</evidence>
<dbReference type="GO" id="GO:0005829">
    <property type="term" value="C:cytosol"/>
    <property type="evidence" value="ECO:0007669"/>
    <property type="project" value="TreeGrafter"/>
</dbReference>
<dbReference type="GO" id="GO:0016226">
    <property type="term" value="P:iron-sulfur cluster assembly"/>
    <property type="evidence" value="ECO:0007669"/>
    <property type="project" value="InterPro"/>
</dbReference>
<dbReference type="InterPro" id="IPR017870">
    <property type="entry name" value="FeS_cluster_insertion_CS"/>
</dbReference>
<dbReference type="STRING" id="1116472.MGMO_62c00020"/>
<sequence>MAVSLTESAARQIKKQLEKRGKGVGLKLGVRKSGCSGYAYTLDYSDAVAADDAVFEDFGVKVIVQQHDLPIIDGIQLDYRREGINEAFQFNNPNVTGSCGCGESFSVEK</sequence>
<dbReference type="OrthoDB" id="9801228at2"/>
<evidence type="ECO:0000313" key="4">
    <source>
        <dbReference type="Proteomes" id="UP000017842"/>
    </source>
</evidence>
<dbReference type="NCBIfam" id="TIGR00049">
    <property type="entry name" value="iron-sulfur cluster assembly accessory protein"/>
    <property type="match status" value="1"/>
</dbReference>
<dbReference type="RefSeq" id="WP_023494690.1">
    <property type="nucleotide sequence ID" value="NZ_AYLO01000060.1"/>
</dbReference>
<dbReference type="GO" id="GO:0051537">
    <property type="term" value="F:2 iron, 2 sulfur cluster binding"/>
    <property type="evidence" value="ECO:0007669"/>
    <property type="project" value="TreeGrafter"/>
</dbReference>
<dbReference type="PATRIC" id="fig|1116472.3.peg.1928"/>
<name>V5BWN4_9GAMM</name>
<dbReference type="InterPro" id="IPR016092">
    <property type="entry name" value="ATAP"/>
</dbReference>
<dbReference type="Pfam" id="PF01521">
    <property type="entry name" value="Fe-S_biosyn"/>
    <property type="match status" value="1"/>
</dbReference>
<dbReference type="InterPro" id="IPR000361">
    <property type="entry name" value="ATAP_core_dom"/>
</dbReference>
<dbReference type="PROSITE" id="PS01152">
    <property type="entry name" value="HESB"/>
    <property type="match status" value="1"/>
</dbReference>
<dbReference type="EMBL" id="AYLO01000060">
    <property type="protein sequence ID" value="ESS72269.1"/>
    <property type="molecule type" value="Genomic_DNA"/>
</dbReference>
<dbReference type="InterPro" id="IPR050322">
    <property type="entry name" value="Fe-S_cluster_asmbl/transfer"/>
</dbReference>
<gene>
    <name evidence="3" type="primary">iscA</name>
    <name evidence="3" type="ORF">MGMO_62c00020</name>
</gene>
<dbReference type="SUPFAM" id="SSF89360">
    <property type="entry name" value="HesB-like domain"/>
    <property type="match status" value="1"/>
</dbReference>
<protein>
    <submittedName>
        <fullName evidence="3">Iron-binding protein iscA</fullName>
    </submittedName>
</protein>
<evidence type="ECO:0000313" key="3">
    <source>
        <dbReference type="EMBL" id="ESS72269.1"/>
    </source>
</evidence>
<dbReference type="AlphaFoldDB" id="V5BWN4"/>
<evidence type="ECO:0000259" key="2">
    <source>
        <dbReference type="Pfam" id="PF01521"/>
    </source>
</evidence>
<dbReference type="PANTHER" id="PTHR10072">
    <property type="entry name" value="IRON-SULFUR CLUSTER ASSEMBLY PROTEIN"/>
    <property type="match status" value="1"/>
</dbReference>